<evidence type="ECO:0000313" key="1">
    <source>
        <dbReference type="EMBL" id="OLS01860.1"/>
    </source>
</evidence>
<accession>A0A1U7M3N8</accession>
<sequence length="128" mass="14576">MKIKFKEQQFQIDAVNSVIECFKGQINDMSNFTIDMGKRKNNLSGQKEFIEEKGFKNNDIRLTEEIILKNIKKIQLKNSIPLSDKLEGKYNLTIEMETGERVIIVTGCINALVSRVSGTFIKNNSCIA</sequence>
<dbReference type="OrthoDB" id="1708027at2"/>
<dbReference type="EMBL" id="LTDM01000059">
    <property type="protein sequence ID" value="OLS01860.1"/>
    <property type="molecule type" value="Genomic_DNA"/>
</dbReference>
<dbReference type="AlphaFoldDB" id="A0A1U7M3N8"/>
<evidence type="ECO:0000313" key="2">
    <source>
        <dbReference type="Proteomes" id="UP000186112"/>
    </source>
</evidence>
<reference evidence="1 2" key="1">
    <citation type="submission" date="2016-02" db="EMBL/GenBank/DDBJ databases">
        <title>Genome sequence of Tissierella creatinophila DSM 6911.</title>
        <authorList>
            <person name="Poehlein A."/>
            <person name="Daniel R."/>
        </authorList>
    </citation>
    <scope>NUCLEOTIDE SEQUENCE [LARGE SCALE GENOMIC DNA]</scope>
    <source>
        <strain evidence="1 2">DSM 6911</strain>
    </source>
</reference>
<proteinExistence type="predicted"/>
<organism evidence="1 2">
    <name type="scientific">Tissierella creatinophila DSM 6911</name>
    <dbReference type="NCBI Taxonomy" id="1123403"/>
    <lineage>
        <taxon>Bacteria</taxon>
        <taxon>Bacillati</taxon>
        <taxon>Bacillota</taxon>
        <taxon>Tissierellia</taxon>
        <taxon>Tissierellales</taxon>
        <taxon>Tissierellaceae</taxon>
        <taxon>Tissierella</taxon>
    </lineage>
</organism>
<dbReference type="REBASE" id="193485">
    <property type="entry name" value="Tcr6911ORF22360P"/>
</dbReference>
<dbReference type="RefSeq" id="WP_075728066.1">
    <property type="nucleotide sequence ID" value="NZ_LTDM01000059.1"/>
</dbReference>
<gene>
    <name evidence="1" type="ORF">TICRE_22370</name>
</gene>
<keyword evidence="2" id="KW-1185">Reference proteome</keyword>
<name>A0A1U7M3N8_TISCR</name>
<protein>
    <submittedName>
        <fullName evidence="1">Uncharacterized protein</fullName>
    </submittedName>
</protein>
<dbReference type="Proteomes" id="UP000186112">
    <property type="component" value="Unassembled WGS sequence"/>
</dbReference>
<comment type="caution">
    <text evidence="1">The sequence shown here is derived from an EMBL/GenBank/DDBJ whole genome shotgun (WGS) entry which is preliminary data.</text>
</comment>